<sequence>MPETDSTDAHRPTDDADGTAPASPTLTQDEAATEPPDDTPEGFEPV</sequence>
<gene>
    <name evidence="2" type="ORF">ACFFV7_36030</name>
</gene>
<name>A0ABV5IRK9_9ACTN</name>
<keyword evidence="3" id="KW-1185">Reference proteome</keyword>
<comment type="caution">
    <text evidence="2">The sequence shown here is derived from an EMBL/GenBank/DDBJ whole genome shotgun (WGS) entry which is preliminary data.</text>
</comment>
<feature type="compositionally biased region" description="Acidic residues" evidence="1">
    <location>
        <begin position="31"/>
        <end position="46"/>
    </location>
</feature>
<evidence type="ECO:0000313" key="3">
    <source>
        <dbReference type="Proteomes" id="UP001589647"/>
    </source>
</evidence>
<dbReference type="RefSeq" id="WP_189650706.1">
    <property type="nucleotide sequence ID" value="NZ_BMRC01000015.1"/>
</dbReference>
<evidence type="ECO:0000256" key="1">
    <source>
        <dbReference type="SAM" id="MobiDB-lite"/>
    </source>
</evidence>
<feature type="region of interest" description="Disordered" evidence="1">
    <location>
        <begin position="1"/>
        <end position="46"/>
    </location>
</feature>
<dbReference type="Proteomes" id="UP001589647">
    <property type="component" value="Unassembled WGS sequence"/>
</dbReference>
<organism evidence="2 3">
    <name type="scientific">Nonomuraea spiralis</name>
    <dbReference type="NCBI Taxonomy" id="46182"/>
    <lineage>
        <taxon>Bacteria</taxon>
        <taxon>Bacillati</taxon>
        <taxon>Actinomycetota</taxon>
        <taxon>Actinomycetes</taxon>
        <taxon>Streptosporangiales</taxon>
        <taxon>Streptosporangiaceae</taxon>
        <taxon>Nonomuraea</taxon>
    </lineage>
</organism>
<evidence type="ECO:0000313" key="2">
    <source>
        <dbReference type="EMBL" id="MFB9206650.1"/>
    </source>
</evidence>
<reference evidence="2 3" key="1">
    <citation type="submission" date="2024-09" db="EMBL/GenBank/DDBJ databases">
        <authorList>
            <person name="Sun Q."/>
            <person name="Mori K."/>
        </authorList>
    </citation>
    <scope>NUCLEOTIDE SEQUENCE [LARGE SCALE GENOMIC DNA]</scope>
    <source>
        <strain evidence="2 3">CCM 3426</strain>
    </source>
</reference>
<dbReference type="EMBL" id="JBHMEI010000039">
    <property type="protein sequence ID" value="MFB9206650.1"/>
    <property type="molecule type" value="Genomic_DNA"/>
</dbReference>
<protein>
    <submittedName>
        <fullName evidence="2">Uncharacterized protein</fullName>
    </submittedName>
</protein>
<proteinExistence type="predicted"/>
<accession>A0ABV5IRK9</accession>